<dbReference type="Pfam" id="PF03702">
    <property type="entry name" value="AnmK"/>
    <property type="match status" value="2"/>
</dbReference>
<dbReference type="GO" id="GO:0016301">
    <property type="term" value="F:kinase activity"/>
    <property type="evidence" value="ECO:0007669"/>
    <property type="project" value="UniProtKB-KW"/>
</dbReference>
<dbReference type="InterPro" id="IPR005338">
    <property type="entry name" value="Anhydro_N_Ac-Mur_kinase"/>
</dbReference>
<comment type="caution">
    <text evidence="1">The sequence shown here is derived from an EMBL/GenBank/DDBJ whole genome shotgun (WGS) entry which is preliminary data.</text>
</comment>
<dbReference type="Gene3D" id="3.30.420.40">
    <property type="match status" value="2"/>
</dbReference>
<name>A0ABT1EBF8_9FIRM</name>
<keyword evidence="1" id="KW-0808">Transferase</keyword>
<dbReference type="InterPro" id="IPR043129">
    <property type="entry name" value="ATPase_NBD"/>
</dbReference>
<proteinExistence type="predicted"/>
<dbReference type="RefSeq" id="WP_262066802.1">
    <property type="nucleotide sequence ID" value="NZ_JAMXOD010000016.1"/>
</dbReference>
<reference evidence="1 2" key="1">
    <citation type="journal article" date="2022" name="Genome Biol. Evol.">
        <title>Host diet, physiology and behaviors set the stage for Lachnospiraceae cladogenesis.</title>
        <authorList>
            <person name="Vera-Ponce De Leon A."/>
            <person name="Schneider M."/>
            <person name="Jahnes B.C."/>
            <person name="Sadowski V."/>
            <person name="Camuy-Velez L.A."/>
            <person name="Duan J."/>
            <person name="Sabree Z.L."/>
        </authorList>
    </citation>
    <scope>NUCLEOTIDE SEQUENCE [LARGE SCALE GENOMIC DNA]</scope>
    <source>
        <strain evidence="1 2">PAL113</strain>
    </source>
</reference>
<sequence>MDLIMGMNSGSSFDGIDVVLAEISMGKDGFPTPPKFLKGDSYEWPESVARIVRDAFENKVDMVGLNRLNYLCGAVFAEKAEQFMKENNINSEDIKVLGLDTQTIYQEQPDHAGISKMTEEELNDWVGRWESGKFPAGMQMGETSIIANLTNIDTVTHFRPADHASGGAAAPLMPYLDFVLFRDKDEPTMTLNIGGIANLHVASKDRKDMFGFDTGPGNVVSNYMCRKLFDMEYDKDGLLAAEGKVNDELLEYFMGHPFFDRPVPRSGWIADYSSDYIDGVLEKFKELDPKDILATACAFTGEAIAKSMRDNIPEEIIRNTKKMYCSGGGVRNPQIMKEIQKRIPQNVQAVTSSEIGIPAEFKEAIKFATLAYSTMNHVPGNIPAAGHAMQYAILGKIALAPRNIKG</sequence>
<dbReference type="PANTHER" id="PTHR30605">
    <property type="entry name" value="ANHYDRO-N-ACETYLMURAMIC ACID KINASE"/>
    <property type="match status" value="1"/>
</dbReference>
<evidence type="ECO:0000313" key="1">
    <source>
        <dbReference type="EMBL" id="MCP1103016.1"/>
    </source>
</evidence>
<dbReference type="Proteomes" id="UP001523566">
    <property type="component" value="Unassembled WGS sequence"/>
</dbReference>
<organism evidence="1 2">
    <name type="scientific">Aequitasia blattaphilus</name>
    <dbReference type="NCBI Taxonomy" id="2949332"/>
    <lineage>
        <taxon>Bacteria</taxon>
        <taxon>Bacillati</taxon>
        <taxon>Bacillota</taxon>
        <taxon>Clostridia</taxon>
        <taxon>Lachnospirales</taxon>
        <taxon>Lachnospiraceae</taxon>
        <taxon>Aequitasia</taxon>
    </lineage>
</organism>
<dbReference type="PANTHER" id="PTHR30605:SF0">
    <property type="entry name" value="ANHYDRO-N-ACETYLMURAMIC ACID KINASE"/>
    <property type="match status" value="1"/>
</dbReference>
<keyword evidence="1" id="KW-0418">Kinase</keyword>
<dbReference type="SUPFAM" id="SSF53067">
    <property type="entry name" value="Actin-like ATPase domain"/>
    <property type="match status" value="1"/>
</dbReference>
<dbReference type="EMBL" id="JAMZFW010000016">
    <property type="protein sequence ID" value="MCP1103016.1"/>
    <property type="molecule type" value="Genomic_DNA"/>
</dbReference>
<protein>
    <submittedName>
        <fullName evidence="1">Anhydro-N-acetylmuramic acid kinase</fullName>
    </submittedName>
</protein>
<gene>
    <name evidence="1" type="ORF">NK125_11365</name>
</gene>
<evidence type="ECO:0000313" key="2">
    <source>
        <dbReference type="Proteomes" id="UP001523566"/>
    </source>
</evidence>
<accession>A0ABT1EBF8</accession>
<keyword evidence="2" id="KW-1185">Reference proteome</keyword>